<evidence type="ECO:0000313" key="3">
    <source>
        <dbReference type="Proteomes" id="UP000828390"/>
    </source>
</evidence>
<name>A0A9D4RK01_DREPO</name>
<evidence type="ECO:0000259" key="1">
    <source>
        <dbReference type="PROSITE" id="PS50024"/>
    </source>
</evidence>
<dbReference type="Proteomes" id="UP000828390">
    <property type="component" value="Unassembled WGS sequence"/>
</dbReference>
<feature type="domain" description="SEA" evidence="1">
    <location>
        <begin position="78"/>
        <end position="113"/>
    </location>
</feature>
<dbReference type="PROSITE" id="PS50024">
    <property type="entry name" value="SEA"/>
    <property type="match status" value="1"/>
</dbReference>
<gene>
    <name evidence="2" type="ORF">DPMN_032166</name>
</gene>
<reference evidence="2" key="1">
    <citation type="journal article" date="2019" name="bioRxiv">
        <title>The Genome of the Zebra Mussel, Dreissena polymorpha: A Resource for Invasive Species Research.</title>
        <authorList>
            <person name="McCartney M.A."/>
            <person name="Auch B."/>
            <person name="Kono T."/>
            <person name="Mallez S."/>
            <person name="Zhang Y."/>
            <person name="Obille A."/>
            <person name="Becker A."/>
            <person name="Abrahante J.E."/>
            <person name="Garbe J."/>
            <person name="Badalamenti J.P."/>
            <person name="Herman A."/>
            <person name="Mangelson H."/>
            <person name="Liachko I."/>
            <person name="Sullivan S."/>
            <person name="Sone E.D."/>
            <person name="Koren S."/>
            <person name="Silverstein K.A.T."/>
            <person name="Beckman K.B."/>
            <person name="Gohl D.M."/>
        </authorList>
    </citation>
    <scope>NUCLEOTIDE SEQUENCE</scope>
    <source>
        <strain evidence="2">Duluth1</strain>
        <tissue evidence="2">Whole animal</tissue>
    </source>
</reference>
<dbReference type="AlphaFoldDB" id="A0A9D4RK01"/>
<protein>
    <recommendedName>
        <fullName evidence="1">SEA domain-containing protein</fullName>
    </recommendedName>
</protein>
<dbReference type="InterPro" id="IPR000082">
    <property type="entry name" value="SEA_dom"/>
</dbReference>
<proteinExistence type="predicted"/>
<comment type="caution">
    <text evidence="2">The sequence shown here is derived from an EMBL/GenBank/DDBJ whole genome shotgun (WGS) entry which is preliminary data.</text>
</comment>
<dbReference type="EMBL" id="JAIWYP010000002">
    <property type="protein sequence ID" value="KAH3869010.1"/>
    <property type="molecule type" value="Genomic_DNA"/>
</dbReference>
<organism evidence="2 3">
    <name type="scientific">Dreissena polymorpha</name>
    <name type="common">Zebra mussel</name>
    <name type="synonym">Mytilus polymorpha</name>
    <dbReference type="NCBI Taxonomy" id="45954"/>
    <lineage>
        <taxon>Eukaryota</taxon>
        <taxon>Metazoa</taxon>
        <taxon>Spiralia</taxon>
        <taxon>Lophotrochozoa</taxon>
        <taxon>Mollusca</taxon>
        <taxon>Bivalvia</taxon>
        <taxon>Autobranchia</taxon>
        <taxon>Heteroconchia</taxon>
        <taxon>Euheterodonta</taxon>
        <taxon>Imparidentia</taxon>
        <taxon>Neoheterodontei</taxon>
        <taxon>Myida</taxon>
        <taxon>Dreissenoidea</taxon>
        <taxon>Dreissenidae</taxon>
        <taxon>Dreissena</taxon>
    </lineage>
</organism>
<reference evidence="2" key="2">
    <citation type="submission" date="2020-11" db="EMBL/GenBank/DDBJ databases">
        <authorList>
            <person name="McCartney M.A."/>
            <person name="Auch B."/>
            <person name="Kono T."/>
            <person name="Mallez S."/>
            <person name="Becker A."/>
            <person name="Gohl D.M."/>
            <person name="Silverstein K.A.T."/>
            <person name="Koren S."/>
            <person name="Bechman K.B."/>
            <person name="Herman A."/>
            <person name="Abrahante J.E."/>
            <person name="Garbe J."/>
        </authorList>
    </citation>
    <scope>NUCLEOTIDE SEQUENCE</scope>
    <source>
        <strain evidence="2">Duluth1</strain>
        <tissue evidence="2">Whole animal</tissue>
    </source>
</reference>
<evidence type="ECO:0000313" key="2">
    <source>
        <dbReference type="EMBL" id="KAH3869010.1"/>
    </source>
</evidence>
<accession>A0A9D4RK01</accession>
<sequence>MHRSVHSAAIHIHIHRSVHRVFTVTPSTYIEVFTVAPYTFIYIEVVHSDAIHIHIHRSVHSGAIHIHIHRSVHSEALHIHIYIGVFTVTPYTYKEDCSQKISRQYNNTTAKVL</sequence>
<keyword evidence="3" id="KW-1185">Reference proteome</keyword>